<dbReference type="Proteomes" id="UP000062833">
    <property type="component" value="Chromosome"/>
</dbReference>
<dbReference type="SUPFAM" id="SSF48371">
    <property type="entry name" value="ARM repeat"/>
    <property type="match status" value="1"/>
</dbReference>
<evidence type="ECO:0000313" key="2">
    <source>
        <dbReference type="Proteomes" id="UP000062833"/>
    </source>
</evidence>
<reference evidence="2" key="1">
    <citation type="submission" date="2015-09" db="EMBL/GenBank/DDBJ databases">
        <title>Complete genome of Arthrobacter alpinus strain R3.8.</title>
        <authorList>
            <person name="See-Too W.S."/>
            <person name="Chan K.G."/>
        </authorList>
    </citation>
    <scope>NUCLEOTIDE SEQUENCE [LARGE SCALE GENOMIC DNA]</scope>
    <source>
        <strain evidence="2">R3.8</strain>
    </source>
</reference>
<proteinExistence type="predicted"/>
<dbReference type="InterPro" id="IPR014825">
    <property type="entry name" value="DNA_alkylation"/>
</dbReference>
<keyword evidence="2" id="KW-1185">Reference proteome</keyword>
<dbReference type="RefSeq" id="WP_062009563.1">
    <property type="nucleotide sequence ID" value="NZ_CP012677.1"/>
</dbReference>
<dbReference type="PANTHER" id="PTHR34070:SF1">
    <property type="entry name" value="DNA ALKYLATION REPAIR PROTEIN"/>
    <property type="match status" value="1"/>
</dbReference>
<dbReference type="CDD" id="cd07064">
    <property type="entry name" value="AlkD_like_1"/>
    <property type="match status" value="1"/>
</dbReference>
<dbReference type="AlphaFoldDB" id="A0A0M3UH23"/>
<dbReference type="Gene3D" id="1.25.10.90">
    <property type="match status" value="1"/>
</dbReference>
<organism evidence="1 2">
    <name type="scientific">Arthrobacter alpinus</name>
    <dbReference type="NCBI Taxonomy" id="656366"/>
    <lineage>
        <taxon>Bacteria</taxon>
        <taxon>Bacillati</taxon>
        <taxon>Actinomycetota</taxon>
        <taxon>Actinomycetes</taxon>
        <taxon>Micrococcales</taxon>
        <taxon>Micrococcaceae</taxon>
        <taxon>Arthrobacter</taxon>
    </lineage>
</organism>
<name>A0A0M3UH23_9MICC</name>
<protein>
    <submittedName>
        <fullName evidence="1">DNA alkylation repair protein</fullName>
    </submittedName>
</protein>
<dbReference type="PATRIC" id="fig|656366.3.peg.1952"/>
<dbReference type="PANTHER" id="PTHR34070">
    <property type="entry name" value="ARMADILLO-TYPE FOLD"/>
    <property type="match status" value="1"/>
</dbReference>
<dbReference type="EMBL" id="CP012677">
    <property type="protein sequence ID" value="ALE94115.1"/>
    <property type="molecule type" value="Genomic_DNA"/>
</dbReference>
<dbReference type="InterPro" id="IPR016024">
    <property type="entry name" value="ARM-type_fold"/>
</dbReference>
<dbReference type="OrthoDB" id="9775346at2"/>
<dbReference type="Pfam" id="PF08713">
    <property type="entry name" value="DNA_alkylation"/>
    <property type="match status" value="1"/>
</dbReference>
<gene>
    <name evidence="1" type="ORF">AOC05_08985</name>
</gene>
<dbReference type="KEGG" id="aaq:AOC05_08985"/>
<sequence>MRNDAVTPNRLFLAALRPTLSEVALPQEAAAMAAYMKSSMPFLGVSCPTVRKSVRALAKEHPFTGVEQLGATVVQLWAGAEFREERYAAIMLTDSRLARGQMRLLPFYAGVVETGQWWDYVDSVAPRLCELLQAHRDVMDPLLRAWSTHANFWFRRAAIIAQLPAKESTDTGLLHQVIAANLGDTEFFIRKAIGWALRQYAKTDPDWVRDFVTRHGGQLSPLSRREALKHLDG</sequence>
<evidence type="ECO:0000313" key="1">
    <source>
        <dbReference type="EMBL" id="ALE94115.1"/>
    </source>
</evidence>
<accession>A0A0M3UH23</accession>